<dbReference type="EMBL" id="BQNB010019338">
    <property type="protein sequence ID" value="GJT84221.1"/>
    <property type="molecule type" value="Genomic_DNA"/>
</dbReference>
<evidence type="ECO:0000313" key="2">
    <source>
        <dbReference type="Proteomes" id="UP001151760"/>
    </source>
</evidence>
<evidence type="ECO:0000313" key="1">
    <source>
        <dbReference type="EMBL" id="GJT84221.1"/>
    </source>
</evidence>
<organism evidence="1 2">
    <name type="scientific">Tanacetum coccineum</name>
    <dbReference type="NCBI Taxonomy" id="301880"/>
    <lineage>
        <taxon>Eukaryota</taxon>
        <taxon>Viridiplantae</taxon>
        <taxon>Streptophyta</taxon>
        <taxon>Embryophyta</taxon>
        <taxon>Tracheophyta</taxon>
        <taxon>Spermatophyta</taxon>
        <taxon>Magnoliopsida</taxon>
        <taxon>eudicotyledons</taxon>
        <taxon>Gunneridae</taxon>
        <taxon>Pentapetalae</taxon>
        <taxon>asterids</taxon>
        <taxon>campanulids</taxon>
        <taxon>Asterales</taxon>
        <taxon>Asteraceae</taxon>
        <taxon>Asteroideae</taxon>
        <taxon>Anthemideae</taxon>
        <taxon>Anthemidinae</taxon>
        <taxon>Tanacetum</taxon>
    </lineage>
</organism>
<name>A0ABQ5H9I0_9ASTR</name>
<proteinExistence type="predicted"/>
<comment type="caution">
    <text evidence="1">The sequence shown here is derived from an EMBL/GenBank/DDBJ whole genome shotgun (WGS) entry which is preliminary data.</text>
</comment>
<accession>A0ABQ5H9I0</accession>
<keyword evidence="2" id="KW-1185">Reference proteome</keyword>
<dbReference type="Proteomes" id="UP001151760">
    <property type="component" value="Unassembled WGS sequence"/>
</dbReference>
<gene>
    <name evidence="1" type="ORF">Tco_1058563</name>
</gene>
<sequence>MVYESADNFGKVKRNQKVKRFGGLRSQPSKAQWLQTAGGHVRPSESEVRHHGQTLYLVNVAHSSSCVEDENGGMFILFQAYAPD</sequence>
<protein>
    <submittedName>
        <fullName evidence="1">Uncharacterized protein</fullName>
    </submittedName>
</protein>
<reference evidence="1" key="2">
    <citation type="submission" date="2022-01" db="EMBL/GenBank/DDBJ databases">
        <authorList>
            <person name="Yamashiro T."/>
            <person name="Shiraishi A."/>
            <person name="Satake H."/>
            <person name="Nakayama K."/>
        </authorList>
    </citation>
    <scope>NUCLEOTIDE SEQUENCE</scope>
</reference>
<reference evidence="1" key="1">
    <citation type="journal article" date="2022" name="Int. J. Mol. Sci.">
        <title>Draft Genome of Tanacetum Coccineum: Genomic Comparison of Closely Related Tanacetum-Family Plants.</title>
        <authorList>
            <person name="Yamashiro T."/>
            <person name="Shiraishi A."/>
            <person name="Nakayama K."/>
            <person name="Satake H."/>
        </authorList>
    </citation>
    <scope>NUCLEOTIDE SEQUENCE</scope>
</reference>